<dbReference type="EMBL" id="CACVBM020001550">
    <property type="protein sequence ID" value="CAA7053777.1"/>
    <property type="molecule type" value="Genomic_DNA"/>
</dbReference>
<dbReference type="EMBL" id="CACVBM020001215">
    <property type="protein sequence ID" value="CAA7039633.1"/>
    <property type="molecule type" value="Genomic_DNA"/>
</dbReference>
<keyword evidence="4" id="KW-1185">Reference proteome</keyword>
<proteinExistence type="predicted"/>
<evidence type="ECO:0000313" key="4">
    <source>
        <dbReference type="Proteomes" id="UP000467841"/>
    </source>
</evidence>
<evidence type="ECO:0000256" key="1">
    <source>
        <dbReference type="SAM" id="MobiDB-lite"/>
    </source>
</evidence>
<organism evidence="3 4">
    <name type="scientific">Microthlaspi erraticum</name>
    <dbReference type="NCBI Taxonomy" id="1685480"/>
    <lineage>
        <taxon>Eukaryota</taxon>
        <taxon>Viridiplantae</taxon>
        <taxon>Streptophyta</taxon>
        <taxon>Embryophyta</taxon>
        <taxon>Tracheophyta</taxon>
        <taxon>Spermatophyta</taxon>
        <taxon>Magnoliopsida</taxon>
        <taxon>eudicotyledons</taxon>
        <taxon>Gunneridae</taxon>
        <taxon>Pentapetalae</taxon>
        <taxon>rosids</taxon>
        <taxon>malvids</taxon>
        <taxon>Brassicales</taxon>
        <taxon>Brassicaceae</taxon>
        <taxon>Coluteocarpeae</taxon>
        <taxon>Microthlaspi</taxon>
    </lineage>
</organism>
<name>A0A6D2L0Z8_9BRAS</name>
<protein>
    <submittedName>
        <fullName evidence="3">Uncharacterized protein</fullName>
    </submittedName>
</protein>
<dbReference type="AlphaFoldDB" id="A0A6D2L0Z8"/>
<dbReference type="Proteomes" id="UP000467841">
    <property type="component" value="Unassembled WGS sequence"/>
</dbReference>
<evidence type="ECO:0000313" key="2">
    <source>
        <dbReference type="EMBL" id="CAA7039633.1"/>
    </source>
</evidence>
<gene>
    <name evidence="2" type="ORF">MERR_LOCUS26868</name>
    <name evidence="3" type="ORF">MERR_LOCUS41013</name>
</gene>
<accession>A0A6D2L0Z8</accession>
<feature type="region of interest" description="Disordered" evidence="1">
    <location>
        <begin position="1"/>
        <end position="96"/>
    </location>
</feature>
<sequence length="96" mass="10790">MELSPTLNYRSKKPLNKVKREAPDGYRGATPTARKRAEKPPVVTEDSPTQIAIALQHPPMGTKQERQRMSHHSGTPEITPLLPLTRNQKKESRLLG</sequence>
<reference evidence="3 4" key="1">
    <citation type="submission" date="2020-01" db="EMBL/GenBank/DDBJ databases">
        <authorList>
            <person name="Mishra B."/>
        </authorList>
    </citation>
    <scope>NUCLEOTIDE SEQUENCE [LARGE SCALE GENOMIC DNA]</scope>
</reference>
<evidence type="ECO:0000313" key="3">
    <source>
        <dbReference type="EMBL" id="CAA7053777.1"/>
    </source>
</evidence>